<dbReference type="KEGG" id="aja:AJAP_38295"/>
<dbReference type="Proteomes" id="UP000028492">
    <property type="component" value="Chromosome"/>
</dbReference>
<dbReference type="EMBL" id="CP008953">
    <property type="protein sequence ID" value="AIG80445.1"/>
    <property type="molecule type" value="Genomic_DNA"/>
</dbReference>
<protein>
    <submittedName>
        <fullName evidence="3">Putative secreted protein</fullName>
    </submittedName>
</protein>
<dbReference type="AlphaFoldDB" id="A0A075VC48"/>
<feature type="region of interest" description="Disordered" evidence="1">
    <location>
        <begin position="105"/>
        <end position="124"/>
    </location>
</feature>
<dbReference type="STRING" id="208439.AJAP_38295"/>
<keyword evidence="2" id="KW-0812">Transmembrane</keyword>
<keyword evidence="4" id="KW-1185">Reference proteome</keyword>
<accession>A0A075VC48</accession>
<keyword evidence="2" id="KW-0472">Membrane</keyword>
<feature type="transmembrane region" description="Helical" evidence="2">
    <location>
        <begin position="71"/>
        <end position="93"/>
    </location>
</feature>
<feature type="transmembrane region" description="Helical" evidence="2">
    <location>
        <begin position="12"/>
        <end position="29"/>
    </location>
</feature>
<reference evidence="3 4" key="1">
    <citation type="journal article" date="2014" name="J. Biotechnol.">
        <title>Complete genome sequence of the actinobacterium Amycolatopsis japonica MG417-CF17(T) (=DSM 44213T) producing (S,S)-N,N'-ethylenediaminedisuccinic acid.</title>
        <authorList>
            <person name="Stegmann E."/>
            <person name="Albersmeier A."/>
            <person name="Spohn M."/>
            <person name="Gert H."/>
            <person name="Weber T."/>
            <person name="Wohlleben W."/>
            <person name="Kalinowski J."/>
            <person name="Ruckert C."/>
        </authorList>
    </citation>
    <scope>NUCLEOTIDE SEQUENCE [LARGE SCALE GENOMIC DNA]</scope>
    <source>
        <strain evidence="4">MG417-CF17 (DSM 44213)</strain>
    </source>
</reference>
<organism evidence="3 4">
    <name type="scientific">Amycolatopsis japonica</name>
    <dbReference type="NCBI Taxonomy" id="208439"/>
    <lineage>
        <taxon>Bacteria</taxon>
        <taxon>Bacillati</taxon>
        <taxon>Actinomycetota</taxon>
        <taxon>Actinomycetes</taxon>
        <taxon>Pseudonocardiales</taxon>
        <taxon>Pseudonocardiaceae</taxon>
        <taxon>Amycolatopsis</taxon>
        <taxon>Amycolatopsis japonica group</taxon>
    </lineage>
</organism>
<evidence type="ECO:0000256" key="2">
    <source>
        <dbReference type="SAM" id="Phobius"/>
    </source>
</evidence>
<proteinExistence type="predicted"/>
<sequence length="136" mass="14264">MTASALSRTQRVFLLGVLAFCLVAMHHLTTSTGMPEMSPAAQVTSVGHGEGTAATEQDGGHPTSPHDDHGFLHLCLAVLGAIGALLAGLGLLFRLRRAHPVFRAAEPASPRAPPPPSRPPDRPGRLILNSLCVLRV</sequence>
<dbReference type="RefSeq" id="WP_038520473.1">
    <property type="nucleotide sequence ID" value="NZ_CP008953.1"/>
</dbReference>
<keyword evidence="2" id="KW-1133">Transmembrane helix</keyword>
<dbReference type="HOGENOM" id="CLU_155042_0_0_11"/>
<dbReference type="InterPro" id="IPR046151">
    <property type="entry name" value="DUF6153"/>
</dbReference>
<evidence type="ECO:0000256" key="1">
    <source>
        <dbReference type="SAM" id="MobiDB-lite"/>
    </source>
</evidence>
<evidence type="ECO:0000313" key="3">
    <source>
        <dbReference type="EMBL" id="AIG80445.1"/>
    </source>
</evidence>
<name>A0A075VC48_9PSEU</name>
<gene>
    <name evidence="3" type="ORF">AJAP_38295</name>
</gene>
<evidence type="ECO:0000313" key="4">
    <source>
        <dbReference type="Proteomes" id="UP000028492"/>
    </source>
</evidence>
<dbReference type="Pfam" id="PF19650">
    <property type="entry name" value="DUF6153"/>
    <property type="match status" value="1"/>
</dbReference>
<feature type="region of interest" description="Disordered" evidence="1">
    <location>
        <begin position="33"/>
        <end position="65"/>
    </location>
</feature>